<keyword evidence="2" id="KW-0676">Redox-active center</keyword>
<proteinExistence type="inferred from homology"/>
<accession>A0A926ZGS5</accession>
<dbReference type="GO" id="GO:0015035">
    <property type="term" value="F:protein-disulfide reductase activity"/>
    <property type="evidence" value="ECO:0007669"/>
    <property type="project" value="TreeGrafter"/>
</dbReference>
<dbReference type="RefSeq" id="WP_190462005.1">
    <property type="nucleotide sequence ID" value="NZ_JACJPW010000005.1"/>
</dbReference>
<evidence type="ECO:0000313" key="5">
    <source>
        <dbReference type="Proteomes" id="UP000641646"/>
    </source>
</evidence>
<dbReference type="PANTHER" id="PTHR45663:SF11">
    <property type="entry name" value="GEO12009P1"/>
    <property type="match status" value="1"/>
</dbReference>
<reference evidence="4" key="1">
    <citation type="journal article" date="2015" name="ISME J.">
        <title>Draft Genome Sequence of Streptomyces incarnatus NRRL8089, which Produces the Nucleoside Antibiotic Sinefungin.</title>
        <authorList>
            <person name="Oshima K."/>
            <person name="Hattori M."/>
            <person name="Shimizu H."/>
            <person name="Fukuda K."/>
            <person name="Nemoto M."/>
            <person name="Inagaki K."/>
            <person name="Tamura T."/>
        </authorList>
    </citation>
    <scope>NUCLEOTIDE SEQUENCE</scope>
    <source>
        <strain evidence="4">FACHB-1375</strain>
    </source>
</reference>
<dbReference type="InterPro" id="IPR036249">
    <property type="entry name" value="Thioredoxin-like_sf"/>
</dbReference>
<dbReference type="SUPFAM" id="SSF52833">
    <property type="entry name" value="Thioredoxin-like"/>
    <property type="match status" value="1"/>
</dbReference>
<gene>
    <name evidence="4" type="ORF">H6G03_03180</name>
</gene>
<dbReference type="Proteomes" id="UP000641646">
    <property type="component" value="Unassembled WGS sequence"/>
</dbReference>
<organism evidence="4 5">
    <name type="scientific">Aerosakkonema funiforme FACHB-1375</name>
    <dbReference type="NCBI Taxonomy" id="2949571"/>
    <lineage>
        <taxon>Bacteria</taxon>
        <taxon>Bacillati</taxon>
        <taxon>Cyanobacteriota</taxon>
        <taxon>Cyanophyceae</taxon>
        <taxon>Oscillatoriophycideae</taxon>
        <taxon>Aerosakkonematales</taxon>
        <taxon>Aerosakkonemataceae</taxon>
        <taxon>Aerosakkonema</taxon>
    </lineage>
</organism>
<dbReference type="GO" id="GO:0005829">
    <property type="term" value="C:cytosol"/>
    <property type="evidence" value="ECO:0007669"/>
    <property type="project" value="TreeGrafter"/>
</dbReference>
<evidence type="ECO:0000313" key="4">
    <source>
        <dbReference type="EMBL" id="MBD2180126.1"/>
    </source>
</evidence>
<evidence type="ECO:0000256" key="1">
    <source>
        <dbReference type="ARBA" id="ARBA00008987"/>
    </source>
</evidence>
<dbReference type="InterPro" id="IPR013766">
    <property type="entry name" value="Thioredoxin_domain"/>
</dbReference>
<comment type="similarity">
    <text evidence="1">Belongs to the thioredoxin family.</text>
</comment>
<reference evidence="4" key="2">
    <citation type="submission" date="2020-08" db="EMBL/GenBank/DDBJ databases">
        <authorList>
            <person name="Chen M."/>
            <person name="Teng W."/>
            <person name="Zhao L."/>
            <person name="Hu C."/>
            <person name="Zhou Y."/>
            <person name="Han B."/>
            <person name="Song L."/>
            <person name="Shu W."/>
        </authorList>
    </citation>
    <scope>NUCLEOTIDE SEQUENCE</scope>
    <source>
        <strain evidence="4">FACHB-1375</strain>
    </source>
</reference>
<evidence type="ECO:0000259" key="3">
    <source>
        <dbReference type="PROSITE" id="PS51352"/>
    </source>
</evidence>
<protein>
    <submittedName>
        <fullName evidence="4">Thioredoxin family protein</fullName>
    </submittedName>
</protein>
<dbReference type="GO" id="GO:0045454">
    <property type="term" value="P:cell redox homeostasis"/>
    <property type="evidence" value="ECO:0007669"/>
    <property type="project" value="TreeGrafter"/>
</dbReference>
<dbReference type="Pfam" id="PF00085">
    <property type="entry name" value="Thioredoxin"/>
    <property type="match status" value="1"/>
</dbReference>
<dbReference type="CDD" id="cd02947">
    <property type="entry name" value="TRX_family"/>
    <property type="match status" value="1"/>
</dbReference>
<sequence>MLLSVNERTFSQEVLKSPTPVLVHFAAPWCGLCKLITPQLSRFQAKLGEKVKVVYVNADENFKISHSYRLTTLPTLILFVDGEIAYRFDCFRNRDDLSAVLELISLGCAEHSKQQRLQPIEYQHFSA</sequence>
<keyword evidence="5" id="KW-1185">Reference proteome</keyword>
<dbReference type="PANTHER" id="PTHR45663">
    <property type="entry name" value="GEO12009P1"/>
    <property type="match status" value="1"/>
</dbReference>
<dbReference type="PROSITE" id="PS51352">
    <property type="entry name" value="THIOREDOXIN_2"/>
    <property type="match status" value="1"/>
</dbReference>
<dbReference type="Gene3D" id="3.40.30.10">
    <property type="entry name" value="Glutaredoxin"/>
    <property type="match status" value="1"/>
</dbReference>
<feature type="domain" description="Thioredoxin" evidence="3">
    <location>
        <begin position="1"/>
        <end position="106"/>
    </location>
</feature>
<comment type="caution">
    <text evidence="4">The sequence shown here is derived from an EMBL/GenBank/DDBJ whole genome shotgun (WGS) entry which is preliminary data.</text>
</comment>
<dbReference type="PRINTS" id="PR00421">
    <property type="entry name" value="THIOREDOXIN"/>
</dbReference>
<dbReference type="EMBL" id="JACJPW010000005">
    <property type="protein sequence ID" value="MBD2180126.1"/>
    <property type="molecule type" value="Genomic_DNA"/>
</dbReference>
<name>A0A926ZGS5_9CYAN</name>
<evidence type="ECO:0000256" key="2">
    <source>
        <dbReference type="ARBA" id="ARBA00023284"/>
    </source>
</evidence>
<dbReference type="AlphaFoldDB" id="A0A926ZGS5"/>